<feature type="transmembrane region" description="Helical" evidence="7">
    <location>
        <begin position="149"/>
        <end position="171"/>
    </location>
</feature>
<keyword evidence="6 7" id="KW-0472">Membrane</keyword>
<feature type="transmembrane region" description="Helical" evidence="7">
    <location>
        <begin position="330"/>
        <end position="349"/>
    </location>
</feature>
<keyword evidence="3" id="KW-0813">Transport</keyword>
<evidence type="ECO:0000256" key="5">
    <source>
        <dbReference type="ARBA" id="ARBA00022989"/>
    </source>
</evidence>
<dbReference type="GO" id="GO:1902600">
    <property type="term" value="P:proton transmembrane transport"/>
    <property type="evidence" value="ECO:0007669"/>
    <property type="project" value="InterPro"/>
</dbReference>
<evidence type="ECO:0000256" key="3">
    <source>
        <dbReference type="ARBA" id="ARBA00022448"/>
    </source>
</evidence>
<organism evidence="10 11">
    <name type="scientific">Egibacter rhizosphaerae</name>
    <dbReference type="NCBI Taxonomy" id="1670831"/>
    <lineage>
        <taxon>Bacteria</taxon>
        <taxon>Bacillati</taxon>
        <taxon>Actinomycetota</taxon>
        <taxon>Nitriliruptoria</taxon>
        <taxon>Egibacterales</taxon>
        <taxon>Egibacteraceae</taxon>
        <taxon>Egibacter</taxon>
    </lineage>
</organism>
<gene>
    <name evidence="10" type="ORF">ER308_05075</name>
</gene>
<name>A0A411YCQ7_9ACTN</name>
<evidence type="ECO:0000313" key="11">
    <source>
        <dbReference type="Proteomes" id="UP000291469"/>
    </source>
</evidence>
<dbReference type="EMBL" id="CP036402">
    <property type="protein sequence ID" value="QBI18976.1"/>
    <property type="molecule type" value="Genomic_DNA"/>
</dbReference>
<accession>A0A411YCQ7</accession>
<evidence type="ECO:0000256" key="1">
    <source>
        <dbReference type="ARBA" id="ARBA00004141"/>
    </source>
</evidence>
<dbReference type="Gene3D" id="1.20.1530.20">
    <property type="match status" value="1"/>
</dbReference>
<comment type="similarity">
    <text evidence="2">Belongs to the monovalent cation:proton antiporter 2 (CPA2) transporter (TC 2.A.37) family.</text>
</comment>
<comment type="subcellular location">
    <subcellularLocation>
        <location evidence="1">Membrane</location>
        <topology evidence="1">Multi-pass membrane protein</topology>
    </subcellularLocation>
</comment>
<evidence type="ECO:0000256" key="7">
    <source>
        <dbReference type="SAM" id="Phobius"/>
    </source>
</evidence>
<dbReference type="SUPFAM" id="SSF51735">
    <property type="entry name" value="NAD(P)-binding Rossmann-fold domains"/>
    <property type="match status" value="1"/>
</dbReference>
<feature type="transmembrane region" description="Helical" evidence="7">
    <location>
        <begin position="118"/>
        <end position="137"/>
    </location>
</feature>
<dbReference type="Pfam" id="PF02254">
    <property type="entry name" value="TrkA_N"/>
    <property type="match status" value="1"/>
</dbReference>
<dbReference type="RefSeq" id="WP_131153973.1">
    <property type="nucleotide sequence ID" value="NZ_CP036402.1"/>
</dbReference>
<dbReference type="Gene3D" id="3.40.50.720">
    <property type="entry name" value="NAD(P)-binding Rossmann-like Domain"/>
    <property type="match status" value="1"/>
</dbReference>
<keyword evidence="4 7" id="KW-0812">Transmembrane</keyword>
<dbReference type="InterPro" id="IPR038770">
    <property type="entry name" value="Na+/solute_symporter_sf"/>
</dbReference>
<dbReference type="InterPro" id="IPR006153">
    <property type="entry name" value="Cation/H_exchanger_TM"/>
</dbReference>
<sequence length="562" mass="59211">MLELDSVFQQIGILLLVAAAAGTIASRLKQPLIVAFILVGILVGPVGFGVVQETEALDVLAEIGIALLLFVVGLKLDLHLIRNVGPVALVAGLGQVAFTSLIGFALALMLGFAVVPAVYVSVALTFSSTIIIVKLLTEKQEVEETHGKIALGILIVQDIVVVVVMIALSAFGEAGEAAAAGEVLVELGVVGLRATAFVAVIALLMRFVLPGLLERLAGERELLVLFAIAWAVALAAVGDLLGFSEEVGAFVAGISLASTGYREAIGGRLVSVRDFLLLFFFITLGVQLDFTDAGGQVGPAIVLSLFVLIGNPLIVLGIMTAMGYRARTGFLTGLTVAQISEFSLIFAALGLSVGHIGEETLGLITLVGIITIGLSTYLILYSKQIYGRLSPVLDRVQRRTLRERDLGAVEAPSADVVLLGLGRFGGRIAADLAARGHRVLGVDDDPQVVRHVTEELDPDVPQGDETGWVLPKFGDAADPELVSHLPLDSIGWVVSTVRDLDANLTLLQALREAGYRGRVALTAAVEEDAGILREAGPDIVLFPMRDAAHEAVTRLLETELEL</sequence>
<dbReference type="InterPro" id="IPR036291">
    <property type="entry name" value="NAD(P)-bd_dom_sf"/>
</dbReference>
<dbReference type="OrthoDB" id="9793589at2"/>
<reference evidence="10 11" key="1">
    <citation type="submission" date="2019-01" db="EMBL/GenBank/DDBJ databases">
        <title>Egibacter rhizosphaerae EGI 80759T.</title>
        <authorList>
            <person name="Chen D.-D."/>
            <person name="Tian Y."/>
            <person name="Jiao J.-Y."/>
            <person name="Zhang X.-T."/>
            <person name="Zhang Y.-G."/>
            <person name="Zhang Y."/>
            <person name="Xiao M."/>
            <person name="Shu W.-S."/>
            <person name="Li W.-J."/>
        </authorList>
    </citation>
    <scope>NUCLEOTIDE SEQUENCE [LARGE SCALE GENOMIC DNA]</scope>
    <source>
        <strain evidence="10 11">EGI 80759</strain>
    </source>
</reference>
<feature type="transmembrane region" description="Helical" evidence="7">
    <location>
        <begin position="6"/>
        <end position="25"/>
    </location>
</feature>
<evidence type="ECO:0000256" key="6">
    <source>
        <dbReference type="ARBA" id="ARBA00023136"/>
    </source>
</evidence>
<feature type="transmembrane region" description="Helical" evidence="7">
    <location>
        <begin position="221"/>
        <end position="241"/>
    </location>
</feature>
<dbReference type="Pfam" id="PF00999">
    <property type="entry name" value="Na_H_Exchanger"/>
    <property type="match status" value="1"/>
</dbReference>
<dbReference type="Proteomes" id="UP000291469">
    <property type="component" value="Chromosome"/>
</dbReference>
<feature type="transmembrane region" description="Helical" evidence="7">
    <location>
        <begin position="57"/>
        <end position="76"/>
    </location>
</feature>
<dbReference type="PANTHER" id="PTHR42751:SF6">
    <property type="entry name" value="CONSERVED INTEGRAL MEMBRANE TRANSPORT PROTEIN-RELATED"/>
    <property type="match status" value="1"/>
</dbReference>
<evidence type="ECO:0000313" key="10">
    <source>
        <dbReference type="EMBL" id="QBI18976.1"/>
    </source>
</evidence>
<dbReference type="InterPro" id="IPR003148">
    <property type="entry name" value="RCK_N"/>
</dbReference>
<dbReference type="GO" id="GO:0006813">
    <property type="term" value="P:potassium ion transport"/>
    <property type="evidence" value="ECO:0007669"/>
    <property type="project" value="InterPro"/>
</dbReference>
<feature type="transmembrane region" description="Helical" evidence="7">
    <location>
        <begin position="361"/>
        <end position="380"/>
    </location>
</feature>
<evidence type="ECO:0000259" key="8">
    <source>
        <dbReference type="Pfam" id="PF00999"/>
    </source>
</evidence>
<dbReference type="GO" id="GO:0015297">
    <property type="term" value="F:antiporter activity"/>
    <property type="evidence" value="ECO:0007669"/>
    <property type="project" value="InterPro"/>
</dbReference>
<dbReference type="PANTHER" id="PTHR42751">
    <property type="entry name" value="SODIUM/HYDROGEN EXCHANGER FAMILY/TRKA DOMAIN PROTEIN"/>
    <property type="match status" value="1"/>
</dbReference>
<feature type="transmembrane region" description="Helical" evidence="7">
    <location>
        <begin position="88"/>
        <end position="112"/>
    </location>
</feature>
<dbReference type="KEGG" id="erz:ER308_05075"/>
<feature type="domain" description="Cation/H+ exchanger transmembrane" evidence="8">
    <location>
        <begin position="16"/>
        <end position="376"/>
    </location>
</feature>
<evidence type="ECO:0000259" key="9">
    <source>
        <dbReference type="Pfam" id="PF02254"/>
    </source>
</evidence>
<feature type="transmembrane region" description="Helical" evidence="7">
    <location>
        <begin position="183"/>
        <end position="209"/>
    </location>
</feature>
<feature type="domain" description="RCK N-terminal" evidence="9">
    <location>
        <begin position="416"/>
        <end position="543"/>
    </location>
</feature>
<dbReference type="GO" id="GO:0016020">
    <property type="term" value="C:membrane"/>
    <property type="evidence" value="ECO:0007669"/>
    <property type="project" value="UniProtKB-SubCell"/>
</dbReference>
<feature type="transmembrane region" description="Helical" evidence="7">
    <location>
        <begin position="272"/>
        <end position="290"/>
    </location>
</feature>
<keyword evidence="5 7" id="KW-1133">Transmembrane helix</keyword>
<evidence type="ECO:0000256" key="4">
    <source>
        <dbReference type="ARBA" id="ARBA00022692"/>
    </source>
</evidence>
<proteinExistence type="inferred from homology"/>
<dbReference type="AlphaFoldDB" id="A0A411YCQ7"/>
<keyword evidence="11" id="KW-1185">Reference proteome</keyword>
<evidence type="ECO:0000256" key="2">
    <source>
        <dbReference type="ARBA" id="ARBA00005551"/>
    </source>
</evidence>
<feature type="transmembrane region" description="Helical" evidence="7">
    <location>
        <begin position="296"/>
        <end position="318"/>
    </location>
</feature>
<protein>
    <submittedName>
        <fullName evidence="10">Sodium:proton exchanger</fullName>
    </submittedName>
</protein>
<feature type="transmembrane region" description="Helical" evidence="7">
    <location>
        <begin position="32"/>
        <end position="51"/>
    </location>
</feature>